<proteinExistence type="inferred from homology"/>
<comment type="caution">
    <text evidence="7">The sequence shown here is derived from an EMBL/GenBank/DDBJ whole genome shotgun (WGS) entry which is preliminary data.</text>
</comment>
<dbReference type="Proteomes" id="UP000034344">
    <property type="component" value="Unassembled WGS sequence"/>
</dbReference>
<evidence type="ECO:0000313" key="7">
    <source>
        <dbReference type="EMBL" id="KKQ01871.1"/>
    </source>
</evidence>
<dbReference type="SUPFAM" id="SSF48179">
    <property type="entry name" value="6-phosphogluconate dehydrogenase C-terminal domain-like"/>
    <property type="match status" value="1"/>
</dbReference>
<evidence type="ECO:0000313" key="8">
    <source>
        <dbReference type="Proteomes" id="UP000034344"/>
    </source>
</evidence>
<dbReference type="PANTHER" id="PTHR21708">
    <property type="entry name" value="PROBABLE 2-DEHYDROPANTOATE 2-REDUCTASE"/>
    <property type="match status" value="1"/>
</dbReference>
<dbReference type="EMBL" id="LBRS01000003">
    <property type="protein sequence ID" value="KKQ01871.1"/>
    <property type="molecule type" value="Genomic_DNA"/>
</dbReference>
<keyword evidence="4" id="KW-0566">Pantothenate biosynthesis</keyword>
<feature type="domain" description="Ketopantoate reductase N-terminal" evidence="5">
    <location>
        <begin position="3"/>
        <end position="151"/>
    </location>
</feature>
<comment type="function">
    <text evidence="4">Catalyzes the NADPH-dependent reduction of ketopantoate into pantoic acid.</text>
</comment>
<dbReference type="UniPathway" id="UPA00028">
    <property type="reaction ID" value="UER00004"/>
</dbReference>
<organism evidence="7 8">
    <name type="scientific">Candidatus Roizmanbacteria bacterium GW2011_GWA2_36_23</name>
    <dbReference type="NCBI Taxonomy" id="1618480"/>
    <lineage>
        <taxon>Bacteria</taxon>
        <taxon>Candidatus Roizmaniibacteriota</taxon>
    </lineage>
</organism>
<dbReference type="GO" id="GO:0005737">
    <property type="term" value="C:cytoplasm"/>
    <property type="evidence" value="ECO:0007669"/>
    <property type="project" value="TreeGrafter"/>
</dbReference>
<dbReference type="EC" id="1.1.1.169" evidence="4"/>
<dbReference type="Pfam" id="PF08546">
    <property type="entry name" value="ApbA_C"/>
    <property type="match status" value="1"/>
</dbReference>
<dbReference type="InterPro" id="IPR036291">
    <property type="entry name" value="NAD(P)-bd_dom_sf"/>
</dbReference>
<dbReference type="PATRIC" id="fig|1618480.3.peg.255"/>
<dbReference type="InterPro" id="IPR051402">
    <property type="entry name" value="KPR-Related"/>
</dbReference>
<reference evidence="7 8" key="1">
    <citation type="journal article" date="2015" name="Nature">
        <title>rRNA introns, odd ribosomes, and small enigmatic genomes across a large radiation of phyla.</title>
        <authorList>
            <person name="Brown C.T."/>
            <person name="Hug L.A."/>
            <person name="Thomas B.C."/>
            <person name="Sharon I."/>
            <person name="Castelle C.J."/>
            <person name="Singh A."/>
            <person name="Wilkins M.J."/>
            <person name="Williams K.H."/>
            <person name="Banfield J.F."/>
        </authorList>
    </citation>
    <scope>NUCLEOTIDE SEQUENCE [LARGE SCALE GENOMIC DNA]</scope>
</reference>
<comment type="similarity">
    <text evidence="1 4">Belongs to the ketopantoate reductase family.</text>
</comment>
<evidence type="ECO:0000256" key="1">
    <source>
        <dbReference type="ARBA" id="ARBA00007870"/>
    </source>
</evidence>
<dbReference type="InterPro" id="IPR003710">
    <property type="entry name" value="ApbA"/>
</dbReference>
<dbReference type="SUPFAM" id="SSF51735">
    <property type="entry name" value="NAD(P)-binding Rossmann-fold domains"/>
    <property type="match status" value="1"/>
</dbReference>
<evidence type="ECO:0000256" key="4">
    <source>
        <dbReference type="RuleBase" id="RU362068"/>
    </source>
</evidence>
<sequence length="302" mass="33340">MKIYIVGSGGVGGYFGGLLAKAGNDVTFVARGKHYEQIRAHGLKIKSVLGNFVIKPASVIDDISKINQPDLIFFSVKTYDSEKIAKELTRVITKETIIISFQNGVNNDFTIKKFIKSDNIYPGVVYVISAKTQPGTIEQTGGLRSLIFGDRNHPPSEKLKNIEKLFKESGINATLSDDISRDIWKKFMLIVAFSGITAICRSSIGKVLSDPDTKSIYEKCVQEAIKVAKAFNINVPDDAFDDIMKKSLNTVPNSKSSLLLDIENNRKNEIESLNGMIVKLAKEKSIDVPINKTIYCAIKLLS</sequence>
<comment type="catalytic activity">
    <reaction evidence="4">
        <text>(R)-pantoate + NADP(+) = 2-dehydropantoate + NADPH + H(+)</text>
        <dbReference type="Rhea" id="RHEA:16233"/>
        <dbReference type="ChEBI" id="CHEBI:11561"/>
        <dbReference type="ChEBI" id="CHEBI:15378"/>
        <dbReference type="ChEBI" id="CHEBI:15980"/>
        <dbReference type="ChEBI" id="CHEBI:57783"/>
        <dbReference type="ChEBI" id="CHEBI:58349"/>
        <dbReference type="EC" id="1.1.1.169"/>
    </reaction>
</comment>
<name>A0A0G0HD66_9BACT</name>
<dbReference type="GO" id="GO:0015940">
    <property type="term" value="P:pantothenate biosynthetic process"/>
    <property type="evidence" value="ECO:0007669"/>
    <property type="project" value="UniProtKB-UniPathway"/>
</dbReference>
<evidence type="ECO:0000259" key="5">
    <source>
        <dbReference type="Pfam" id="PF02558"/>
    </source>
</evidence>
<keyword evidence="3 4" id="KW-0560">Oxidoreductase</keyword>
<dbReference type="FunFam" id="3.40.50.720:FF:000307">
    <property type="entry name" value="2-dehydropantoate 2-reductase"/>
    <property type="match status" value="1"/>
</dbReference>
<gene>
    <name evidence="7" type="ORF">US11_C0003G0014</name>
</gene>
<dbReference type="InterPro" id="IPR013328">
    <property type="entry name" value="6PGD_dom2"/>
</dbReference>
<dbReference type="AlphaFoldDB" id="A0A0G0HD66"/>
<dbReference type="Gene3D" id="1.10.1040.10">
    <property type="entry name" value="N-(1-d-carboxylethyl)-l-norvaline Dehydrogenase, domain 2"/>
    <property type="match status" value="1"/>
</dbReference>
<evidence type="ECO:0000256" key="2">
    <source>
        <dbReference type="ARBA" id="ARBA00022857"/>
    </source>
</evidence>
<feature type="domain" description="Ketopantoate reductase C-terminal" evidence="6">
    <location>
        <begin position="178"/>
        <end position="300"/>
    </location>
</feature>
<dbReference type="InterPro" id="IPR013752">
    <property type="entry name" value="KPA_reductase"/>
</dbReference>
<dbReference type="FunFam" id="1.10.1040.10:FF:000017">
    <property type="entry name" value="2-dehydropantoate 2-reductase"/>
    <property type="match status" value="1"/>
</dbReference>
<dbReference type="Gene3D" id="3.40.50.720">
    <property type="entry name" value="NAD(P)-binding Rossmann-like Domain"/>
    <property type="match status" value="1"/>
</dbReference>
<dbReference type="InterPro" id="IPR008927">
    <property type="entry name" value="6-PGluconate_DH-like_C_sf"/>
</dbReference>
<dbReference type="GO" id="GO:0008677">
    <property type="term" value="F:2-dehydropantoate 2-reductase activity"/>
    <property type="evidence" value="ECO:0007669"/>
    <property type="project" value="UniProtKB-EC"/>
</dbReference>
<dbReference type="InterPro" id="IPR013332">
    <property type="entry name" value="KPR_N"/>
</dbReference>
<dbReference type="NCBIfam" id="TIGR00745">
    <property type="entry name" value="apbA_panE"/>
    <property type="match status" value="1"/>
</dbReference>
<dbReference type="PANTHER" id="PTHR21708:SF26">
    <property type="entry name" value="2-DEHYDROPANTOATE 2-REDUCTASE"/>
    <property type="match status" value="1"/>
</dbReference>
<accession>A0A0G0HD66</accession>
<dbReference type="Pfam" id="PF02558">
    <property type="entry name" value="ApbA"/>
    <property type="match status" value="1"/>
</dbReference>
<evidence type="ECO:0000259" key="6">
    <source>
        <dbReference type="Pfam" id="PF08546"/>
    </source>
</evidence>
<protein>
    <recommendedName>
        <fullName evidence="4">2-dehydropantoate 2-reductase</fullName>
        <ecNumber evidence="4">1.1.1.169</ecNumber>
    </recommendedName>
    <alternativeName>
        <fullName evidence="4">Ketopantoate reductase</fullName>
    </alternativeName>
</protein>
<keyword evidence="2 4" id="KW-0521">NADP</keyword>
<evidence type="ECO:0000256" key="3">
    <source>
        <dbReference type="ARBA" id="ARBA00023002"/>
    </source>
</evidence>
<dbReference type="STRING" id="1618480.US11_C0003G0014"/>
<comment type="pathway">
    <text evidence="4">Cofactor biosynthesis; (R)-pantothenate biosynthesis; (R)-pantoate from 3-methyl-2-oxobutanoate: step 2/2.</text>
</comment>